<sequence>MRYEEMNLGSDFALYQRLASENMTPVDLLSGERIRTFMQEDRARAWWVFDSHQQRIGWCAVLTRAAWTEGVHLLGNFVLPDFRRHGYGRASVGWRVNLYREGEITAAVMPGNIASERALAASGFTGHELVEGGWRLWKRPAEQRG</sequence>
<evidence type="ECO:0000259" key="1">
    <source>
        <dbReference type="PROSITE" id="PS51186"/>
    </source>
</evidence>
<keyword evidence="3" id="KW-1185">Reference proteome</keyword>
<dbReference type="InterPro" id="IPR000182">
    <property type="entry name" value="GNAT_dom"/>
</dbReference>
<evidence type="ECO:0000313" key="3">
    <source>
        <dbReference type="Proteomes" id="UP001558101"/>
    </source>
</evidence>
<reference evidence="2 3" key="1">
    <citation type="submission" date="2024-07" db="EMBL/GenBank/DDBJ databases">
        <title>Genomes of novel Serratia strains from suburban soil.</title>
        <authorList>
            <person name="Markert E.X."/>
            <person name="Severe K."/>
            <person name="Severe L."/>
            <person name="Twing K.I."/>
            <person name="Ward L.M."/>
        </authorList>
    </citation>
    <scope>NUCLEOTIDE SEQUENCE [LARGE SCALE GENOMIC DNA]</scope>
    <source>
        <strain evidence="2 3">3C-UT</strain>
    </source>
</reference>
<keyword evidence="2" id="KW-0012">Acyltransferase</keyword>
<dbReference type="Pfam" id="PF00583">
    <property type="entry name" value="Acetyltransf_1"/>
    <property type="match status" value="1"/>
</dbReference>
<dbReference type="Proteomes" id="UP001558101">
    <property type="component" value="Unassembled WGS sequence"/>
</dbReference>
<dbReference type="SUPFAM" id="SSF55729">
    <property type="entry name" value="Acyl-CoA N-acyltransferases (Nat)"/>
    <property type="match status" value="1"/>
</dbReference>
<accession>A0ABV3UHX3</accession>
<evidence type="ECO:0000313" key="2">
    <source>
        <dbReference type="EMBL" id="MEX3172690.1"/>
    </source>
</evidence>
<organism evidence="2 3">
    <name type="scientific">Serratia quinivorans</name>
    <dbReference type="NCBI Taxonomy" id="137545"/>
    <lineage>
        <taxon>Bacteria</taxon>
        <taxon>Pseudomonadati</taxon>
        <taxon>Pseudomonadota</taxon>
        <taxon>Gammaproteobacteria</taxon>
        <taxon>Enterobacterales</taxon>
        <taxon>Yersiniaceae</taxon>
        <taxon>Serratia</taxon>
    </lineage>
</organism>
<name>A0ABV3UHX3_9GAMM</name>
<gene>
    <name evidence="2" type="ORF">AB4M04_11395</name>
</gene>
<keyword evidence="2" id="KW-0808">Transferase</keyword>
<proteinExistence type="predicted"/>
<dbReference type="EC" id="2.3.-.-" evidence="2"/>
<dbReference type="GO" id="GO:0016746">
    <property type="term" value="F:acyltransferase activity"/>
    <property type="evidence" value="ECO:0007669"/>
    <property type="project" value="UniProtKB-KW"/>
</dbReference>
<dbReference type="EMBL" id="JBFQXQ010000001">
    <property type="protein sequence ID" value="MEX3172690.1"/>
    <property type="molecule type" value="Genomic_DNA"/>
</dbReference>
<dbReference type="Gene3D" id="3.40.630.30">
    <property type="match status" value="1"/>
</dbReference>
<dbReference type="InterPro" id="IPR016181">
    <property type="entry name" value="Acyl_CoA_acyltransferase"/>
</dbReference>
<comment type="caution">
    <text evidence="2">The sequence shown here is derived from an EMBL/GenBank/DDBJ whole genome shotgun (WGS) entry which is preliminary data.</text>
</comment>
<dbReference type="CDD" id="cd04301">
    <property type="entry name" value="NAT_SF"/>
    <property type="match status" value="1"/>
</dbReference>
<dbReference type="PROSITE" id="PS51186">
    <property type="entry name" value="GNAT"/>
    <property type="match status" value="1"/>
</dbReference>
<dbReference type="RefSeq" id="WP_368453575.1">
    <property type="nucleotide sequence ID" value="NZ_JBFQXQ010000001.1"/>
</dbReference>
<feature type="domain" description="N-acetyltransferase" evidence="1">
    <location>
        <begin position="1"/>
        <end position="142"/>
    </location>
</feature>
<protein>
    <submittedName>
        <fullName evidence="2">GNAT family N-acetyltransferase</fullName>
        <ecNumber evidence="2">2.3.-.-</ecNumber>
    </submittedName>
</protein>